<comment type="caution">
    <text evidence="1">The sequence shown here is derived from an EMBL/GenBank/DDBJ whole genome shotgun (WGS) entry which is preliminary data.</text>
</comment>
<dbReference type="AlphaFoldDB" id="A0A4Y2IUI8"/>
<name>A0A4Y2IUI8_ARAVE</name>
<evidence type="ECO:0000313" key="2">
    <source>
        <dbReference type="Proteomes" id="UP000499080"/>
    </source>
</evidence>
<dbReference type="Proteomes" id="UP000499080">
    <property type="component" value="Unassembled WGS sequence"/>
</dbReference>
<dbReference type="EMBL" id="BGPR01002939">
    <property type="protein sequence ID" value="GBM81330.1"/>
    <property type="molecule type" value="Genomic_DNA"/>
</dbReference>
<evidence type="ECO:0000313" key="1">
    <source>
        <dbReference type="EMBL" id="GBM81330.1"/>
    </source>
</evidence>
<sequence>MNVGRRVAGKRRVISDISKPALDYLSKCSRIVLEKRRSLKKKTFQTSSGLLSTVKSEDLLSEAEDSTLLPWNCGKCLCFNAGYVQNPVSLIRFERDGGFFSFAVSLNEQVFQELKALPRTCRTWKLS</sequence>
<organism evidence="1 2">
    <name type="scientific">Araneus ventricosus</name>
    <name type="common">Orbweaver spider</name>
    <name type="synonym">Epeira ventricosa</name>
    <dbReference type="NCBI Taxonomy" id="182803"/>
    <lineage>
        <taxon>Eukaryota</taxon>
        <taxon>Metazoa</taxon>
        <taxon>Ecdysozoa</taxon>
        <taxon>Arthropoda</taxon>
        <taxon>Chelicerata</taxon>
        <taxon>Arachnida</taxon>
        <taxon>Araneae</taxon>
        <taxon>Araneomorphae</taxon>
        <taxon>Entelegynae</taxon>
        <taxon>Araneoidea</taxon>
        <taxon>Araneidae</taxon>
        <taxon>Araneus</taxon>
    </lineage>
</organism>
<accession>A0A4Y2IUI8</accession>
<keyword evidence="2" id="KW-1185">Reference proteome</keyword>
<reference evidence="1 2" key="1">
    <citation type="journal article" date="2019" name="Sci. Rep.">
        <title>Orb-weaving spider Araneus ventricosus genome elucidates the spidroin gene catalogue.</title>
        <authorList>
            <person name="Kono N."/>
            <person name="Nakamura H."/>
            <person name="Ohtoshi R."/>
            <person name="Moran D.A.P."/>
            <person name="Shinohara A."/>
            <person name="Yoshida Y."/>
            <person name="Fujiwara M."/>
            <person name="Mori M."/>
            <person name="Tomita M."/>
            <person name="Arakawa K."/>
        </authorList>
    </citation>
    <scope>NUCLEOTIDE SEQUENCE [LARGE SCALE GENOMIC DNA]</scope>
</reference>
<protein>
    <submittedName>
        <fullName evidence="1">Uncharacterized protein</fullName>
    </submittedName>
</protein>
<proteinExistence type="predicted"/>
<gene>
    <name evidence="1" type="ORF">AVEN_47416_1</name>
</gene>